<dbReference type="EMBL" id="GBHO01009037">
    <property type="protein sequence ID" value="JAG34567.1"/>
    <property type="molecule type" value="Transcribed_RNA"/>
</dbReference>
<evidence type="ECO:0000256" key="2">
    <source>
        <dbReference type="ARBA" id="ARBA00022741"/>
    </source>
</evidence>
<comment type="similarity">
    <text evidence="1">Belongs to the AFG1 ATPase family.</text>
</comment>
<dbReference type="NCBIfam" id="NF040713">
    <property type="entry name" value="ZapE"/>
    <property type="match status" value="1"/>
</dbReference>
<name>A0A0A9YQV9_LYGHE</name>
<dbReference type="EMBL" id="GBHO01009036">
    <property type="protein sequence ID" value="JAG34568.1"/>
    <property type="molecule type" value="Transcribed_RNA"/>
</dbReference>
<proteinExistence type="inferred from homology"/>
<dbReference type="Pfam" id="PF03969">
    <property type="entry name" value="AFG1_ATPase"/>
    <property type="match status" value="1"/>
</dbReference>
<evidence type="ECO:0000313" key="4">
    <source>
        <dbReference type="EMBL" id="JAG34567.1"/>
    </source>
</evidence>
<evidence type="ECO:0000313" key="7">
    <source>
        <dbReference type="EMBL" id="JAG34571.1"/>
    </source>
</evidence>
<gene>
    <name evidence="6" type="primary">Lace1_1</name>
    <name evidence="5" type="synonym">Lace1_0</name>
    <name evidence="7" type="synonym">Lace1_2</name>
    <name evidence="4" type="synonym">Lace1_3</name>
    <name evidence="6" type="ORF">CM83_5543</name>
    <name evidence="5" type="ORF">CM83_5548</name>
    <name evidence="4" type="ORF">CM83_5552</name>
    <name evidence="7" type="ORF">CM83_5556</name>
</gene>
<dbReference type="GO" id="GO:0005524">
    <property type="term" value="F:ATP binding"/>
    <property type="evidence" value="ECO:0007669"/>
    <property type="project" value="UniProtKB-KW"/>
</dbReference>
<dbReference type="EMBL" id="GBHO01009035">
    <property type="protein sequence ID" value="JAG34569.1"/>
    <property type="molecule type" value="Transcribed_RNA"/>
</dbReference>
<dbReference type="PANTHER" id="PTHR12169">
    <property type="entry name" value="ATPASE N2B"/>
    <property type="match status" value="1"/>
</dbReference>
<dbReference type="AlphaFoldDB" id="A0A0A9YQV9"/>
<dbReference type="Gene3D" id="3.40.50.300">
    <property type="entry name" value="P-loop containing nucleotide triphosphate hydrolases"/>
    <property type="match status" value="1"/>
</dbReference>
<protein>
    <submittedName>
        <fullName evidence="6">Lactation elevated protein 1</fullName>
    </submittedName>
</protein>
<keyword evidence="3" id="KW-0067">ATP-binding</keyword>
<evidence type="ECO:0000256" key="1">
    <source>
        <dbReference type="ARBA" id="ARBA00010322"/>
    </source>
</evidence>
<organism evidence="6">
    <name type="scientific">Lygus hesperus</name>
    <name type="common">Western plant bug</name>
    <dbReference type="NCBI Taxonomy" id="30085"/>
    <lineage>
        <taxon>Eukaryota</taxon>
        <taxon>Metazoa</taxon>
        <taxon>Ecdysozoa</taxon>
        <taxon>Arthropoda</taxon>
        <taxon>Hexapoda</taxon>
        <taxon>Insecta</taxon>
        <taxon>Pterygota</taxon>
        <taxon>Neoptera</taxon>
        <taxon>Paraneoptera</taxon>
        <taxon>Hemiptera</taxon>
        <taxon>Heteroptera</taxon>
        <taxon>Panheteroptera</taxon>
        <taxon>Cimicomorpha</taxon>
        <taxon>Miridae</taxon>
        <taxon>Mirini</taxon>
        <taxon>Lygus</taxon>
    </lineage>
</organism>
<dbReference type="PANTHER" id="PTHR12169:SF6">
    <property type="entry name" value="AFG1-LIKE ATPASE"/>
    <property type="match status" value="1"/>
</dbReference>
<dbReference type="GO" id="GO:0016887">
    <property type="term" value="F:ATP hydrolysis activity"/>
    <property type="evidence" value="ECO:0007669"/>
    <property type="project" value="InterPro"/>
</dbReference>
<reference evidence="6" key="2">
    <citation type="submission" date="2014-07" db="EMBL/GenBank/DDBJ databases">
        <authorList>
            <person name="Hull J."/>
        </authorList>
    </citation>
    <scope>NUCLEOTIDE SEQUENCE</scope>
</reference>
<evidence type="ECO:0000313" key="5">
    <source>
        <dbReference type="EMBL" id="JAG34568.1"/>
    </source>
</evidence>
<dbReference type="EMBL" id="GBHO01009033">
    <property type="protein sequence ID" value="JAG34571.1"/>
    <property type="molecule type" value="Transcribed_RNA"/>
</dbReference>
<dbReference type="InterPro" id="IPR027417">
    <property type="entry name" value="P-loop_NTPase"/>
</dbReference>
<sequence length="308" mass="35186">MMMDMFYNSLQYVQLGRRREHFHQFMIDIHTRLHILRKEGGTMQPLHSVAQQYMLDNGPILCLDEFQVIDVADAMILRDLFETLFSLGCILITTSNREPSALYANGINRDSFLPFIDVLHRHCDVVKLENVPDFRQLVTMESSGYYCPINSETCARVDKAFTSLSAAAQPEALHTTIQVYMGRTLCIRKGVVGFVAQFTFNELCLAPLSALDYTSIAEHFPCIIITDVPVLNLESRDVIRRFITLLDILYDHRTNVIFSSNVPPQDLFPKTDTNIPIDEAFAISRAISRVVEMTSLKYIQRNTSNIHL</sequence>
<dbReference type="GO" id="GO:0005739">
    <property type="term" value="C:mitochondrion"/>
    <property type="evidence" value="ECO:0007669"/>
    <property type="project" value="TreeGrafter"/>
</dbReference>
<dbReference type="InterPro" id="IPR005654">
    <property type="entry name" value="ATPase_AFG1-like"/>
</dbReference>
<accession>A0A0A9YQV9</accession>
<evidence type="ECO:0000313" key="6">
    <source>
        <dbReference type="EMBL" id="JAG34569.1"/>
    </source>
</evidence>
<keyword evidence="2" id="KW-0547">Nucleotide-binding</keyword>
<evidence type="ECO:0000256" key="3">
    <source>
        <dbReference type="ARBA" id="ARBA00022840"/>
    </source>
</evidence>
<dbReference type="SUPFAM" id="SSF52540">
    <property type="entry name" value="P-loop containing nucleoside triphosphate hydrolases"/>
    <property type="match status" value="1"/>
</dbReference>
<reference evidence="6" key="1">
    <citation type="journal article" date="2014" name="PLoS ONE">
        <title>Transcriptome-Based Identification of ABC Transporters in the Western Tarnished Plant Bug Lygus hesperus.</title>
        <authorList>
            <person name="Hull J.J."/>
            <person name="Chaney K."/>
            <person name="Geib S.M."/>
            <person name="Fabrick J.A."/>
            <person name="Brent C.S."/>
            <person name="Walsh D."/>
            <person name="Lavine L.C."/>
        </authorList>
    </citation>
    <scope>NUCLEOTIDE SEQUENCE</scope>
</reference>